<dbReference type="GO" id="GO:0016151">
    <property type="term" value="F:nickel cation binding"/>
    <property type="evidence" value="ECO:0007669"/>
    <property type="project" value="UniProtKB-UniRule"/>
</dbReference>
<dbReference type="Gene3D" id="3.30.2320.80">
    <property type="match status" value="1"/>
</dbReference>
<dbReference type="RefSeq" id="WP_033161718.1">
    <property type="nucleotide sequence ID" value="NZ_CACVPP010000001.1"/>
</dbReference>
<keyword evidence="1 4" id="KW-0533">Nickel</keyword>
<dbReference type="STRING" id="322505.SAMN04487836_10847"/>
<feature type="binding site" evidence="4">
    <location>
        <position position="74"/>
    </location>
    <ligand>
        <name>Zn(2+)</name>
        <dbReference type="ChEBI" id="CHEBI:29105"/>
    </ligand>
</feature>
<dbReference type="PANTHER" id="PTHR34535">
    <property type="entry name" value="HYDROGENASE MATURATION FACTOR HYPA"/>
    <property type="match status" value="1"/>
</dbReference>
<evidence type="ECO:0000313" key="5">
    <source>
        <dbReference type="EMBL" id="SEJ10273.1"/>
    </source>
</evidence>
<dbReference type="HAMAP" id="MF_00213">
    <property type="entry name" value="HypA_HybF"/>
    <property type="match status" value="1"/>
</dbReference>
<evidence type="ECO:0000256" key="4">
    <source>
        <dbReference type="HAMAP-Rule" id="MF_00213"/>
    </source>
</evidence>
<dbReference type="EMBL" id="FNYK01000056">
    <property type="protein sequence ID" value="SEJ10273.1"/>
    <property type="molecule type" value="Genomic_DNA"/>
</dbReference>
<dbReference type="GeneID" id="54119134"/>
<feature type="binding site" evidence="4">
    <location>
        <position position="2"/>
    </location>
    <ligand>
        <name>Ni(2+)</name>
        <dbReference type="ChEBI" id="CHEBI:49786"/>
    </ligand>
</feature>
<feature type="binding site" evidence="4">
    <location>
        <position position="93"/>
    </location>
    <ligand>
        <name>Zn(2+)</name>
        <dbReference type="ChEBI" id="CHEBI:29105"/>
    </ligand>
</feature>
<proteinExistence type="inferred from homology"/>
<accession>A0A1H6W053</accession>
<feature type="binding site" evidence="4">
    <location>
        <position position="77"/>
    </location>
    <ligand>
        <name>Zn(2+)</name>
        <dbReference type="ChEBI" id="CHEBI:29105"/>
    </ligand>
</feature>
<dbReference type="AlphaFoldDB" id="A0A1H6W053"/>
<protein>
    <recommendedName>
        <fullName evidence="4">Hydrogenase maturation factor HypA</fullName>
    </recommendedName>
</protein>
<dbReference type="GO" id="GO:0051604">
    <property type="term" value="P:protein maturation"/>
    <property type="evidence" value="ECO:0007669"/>
    <property type="project" value="InterPro"/>
</dbReference>
<reference evidence="6" key="1">
    <citation type="submission" date="2016-10" db="EMBL/GenBank/DDBJ databases">
        <authorList>
            <person name="Varghese N."/>
        </authorList>
    </citation>
    <scope>NUCLEOTIDE SEQUENCE [LARGE SCALE GENOMIC DNA]</scope>
    <source>
        <strain evidence="6">DSM 20406</strain>
    </source>
</reference>
<dbReference type="OrthoDB" id="9800361at2"/>
<dbReference type="Pfam" id="PF01155">
    <property type="entry name" value="HypA"/>
    <property type="match status" value="1"/>
</dbReference>
<evidence type="ECO:0000256" key="2">
    <source>
        <dbReference type="ARBA" id="ARBA00022723"/>
    </source>
</evidence>
<organism evidence="5 6">
    <name type="scientific">Sharpea azabuensis</name>
    <dbReference type="NCBI Taxonomy" id="322505"/>
    <lineage>
        <taxon>Bacteria</taxon>
        <taxon>Bacillati</taxon>
        <taxon>Bacillota</taxon>
        <taxon>Erysipelotrichia</taxon>
        <taxon>Erysipelotrichales</taxon>
        <taxon>Coprobacillaceae</taxon>
        <taxon>Sharpea</taxon>
    </lineage>
</organism>
<keyword evidence="6" id="KW-1185">Reference proteome</keyword>
<evidence type="ECO:0000313" key="6">
    <source>
        <dbReference type="Proteomes" id="UP000183028"/>
    </source>
</evidence>
<name>A0A1H6W053_9FIRM</name>
<sequence>MHELGVVFKIIDDLEEVAQENDLKKISTVTLSLGEVSTVIPEYLEDCWKWARQRTDLLKDAELKIETIPAITYCSNCKQTYETVKYAKICPHCGSDQTWLIQGNEFLIKEIEVPDE</sequence>
<comment type="function">
    <text evidence="4">Involved in the maturation of [NiFe] hydrogenases. Required for nickel insertion into the metal center of the hydrogenase.</text>
</comment>
<evidence type="ECO:0000256" key="1">
    <source>
        <dbReference type="ARBA" id="ARBA00022596"/>
    </source>
</evidence>
<keyword evidence="2 4" id="KW-0479">Metal-binding</keyword>
<evidence type="ECO:0000256" key="3">
    <source>
        <dbReference type="ARBA" id="ARBA00022833"/>
    </source>
</evidence>
<dbReference type="GO" id="GO:0008270">
    <property type="term" value="F:zinc ion binding"/>
    <property type="evidence" value="ECO:0007669"/>
    <property type="project" value="UniProtKB-UniRule"/>
</dbReference>
<dbReference type="PIRSF" id="PIRSF004761">
    <property type="entry name" value="Hydrgn_mat_HypA"/>
    <property type="match status" value="1"/>
</dbReference>
<dbReference type="eggNOG" id="COG0375">
    <property type="taxonomic scope" value="Bacteria"/>
</dbReference>
<keyword evidence="3 4" id="KW-0862">Zinc</keyword>
<gene>
    <name evidence="4" type="primary">hypA</name>
    <name evidence="5" type="ORF">SAMN04487834_105615</name>
</gene>
<dbReference type="PANTHER" id="PTHR34535:SF3">
    <property type="entry name" value="HYDROGENASE MATURATION FACTOR HYPA"/>
    <property type="match status" value="1"/>
</dbReference>
<comment type="similarity">
    <text evidence="4">Belongs to the HypA/HybF family.</text>
</comment>
<feature type="binding site" evidence="4">
    <location>
        <position position="90"/>
    </location>
    <ligand>
        <name>Zn(2+)</name>
        <dbReference type="ChEBI" id="CHEBI:29105"/>
    </ligand>
</feature>
<dbReference type="InterPro" id="IPR000688">
    <property type="entry name" value="HypA/HybF"/>
</dbReference>
<dbReference type="Proteomes" id="UP000183028">
    <property type="component" value="Unassembled WGS sequence"/>
</dbReference>